<dbReference type="Proteomes" id="UP000012589">
    <property type="component" value="Unassembled WGS sequence"/>
</dbReference>
<proteinExistence type="inferred from homology"/>
<dbReference type="Pfam" id="PF17866">
    <property type="entry name" value="AAA_lid_6"/>
    <property type="match status" value="1"/>
</dbReference>
<dbReference type="FunFam" id="3.40.50.300:FF:000216">
    <property type="entry name" value="Type VII secretion ATPase EccA"/>
    <property type="match status" value="1"/>
</dbReference>
<feature type="domain" description="AAA+ ATPase" evidence="4">
    <location>
        <begin position="270"/>
        <end position="400"/>
    </location>
</feature>
<dbReference type="InterPro" id="IPR009003">
    <property type="entry name" value="Peptidase_S1_PA"/>
</dbReference>
<dbReference type="OrthoDB" id="9806903at2"/>
<evidence type="ECO:0000256" key="1">
    <source>
        <dbReference type="ARBA" id="ARBA00010378"/>
    </source>
</evidence>
<dbReference type="GO" id="GO:0016887">
    <property type="term" value="F:ATP hydrolysis activity"/>
    <property type="evidence" value="ECO:0007669"/>
    <property type="project" value="InterPro"/>
</dbReference>
<dbReference type="AlphaFoldDB" id="N2AC01"/>
<dbReference type="InterPro" id="IPR003959">
    <property type="entry name" value="ATPase_AAA_core"/>
</dbReference>
<dbReference type="SUPFAM" id="SSF50494">
    <property type="entry name" value="Trypsin-like serine proteases"/>
    <property type="match status" value="1"/>
</dbReference>
<dbReference type="Gene3D" id="2.40.10.10">
    <property type="entry name" value="Trypsin-like serine proteases"/>
    <property type="match status" value="2"/>
</dbReference>
<dbReference type="Pfam" id="PF00004">
    <property type="entry name" value="AAA"/>
    <property type="match status" value="3"/>
</dbReference>
<evidence type="ECO:0000256" key="3">
    <source>
        <dbReference type="ARBA" id="ARBA00022840"/>
    </source>
</evidence>
<gene>
    <name evidence="5" type="ORF">C823_04036</name>
</gene>
<keyword evidence="3" id="KW-0067">ATP-binding</keyword>
<dbReference type="SMART" id="SM00382">
    <property type="entry name" value="AAA"/>
    <property type="match status" value="3"/>
</dbReference>
<dbReference type="PRINTS" id="PR00819">
    <property type="entry name" value="CBXCFQXSUPER"/>
</dbReference>
<dbReference type="InterPro" id="IPR050773">
    <property type="entry name" value="CbxX/CfxQ_RuBisCO_ESX"/>
</dbReference>
<evidence type="ECO:0000256" key="2">
    <source>
        <dbReference type="ARBA" id="ARBA00022741"/>
    </source>
</evidence>
<dbReference type="PANTHER" id="PTHR43392:SF2">
    <property type="entry name" value="AAA-TYPE ATPASE FAMILY PROTEIN _ ANKYRIN REPEAT FAMILY PROTEIN"/>
    <property type="match status" value="1"/>
</dbReference>
<reference evidence="5 6" key="1">
    <citation type="journal article" date="2014" name="Genome Announc.">
        <title>Draft genome sequences of the altered schaedler flora, a defined bacterial community from gnotobiotic mice.</title>
        <authorList>
            <person name="Wannemuehler M.J."/>
            <person name="Overstreet A.M."/>
            <person name="Ward D.V."/>
            <person name="Phillips G.J."/>
        </authorList>
    </citation>
    <scope>NUCLEOTIDE SEQUENCE [LARGE SCALE GENOMIC DNA]</scope>
    <source>
        <strain evidence="5 6">ASF492</strain>
    </source>
</reference>
<dbReference type="HOGENOM" id="CLU_296973_0_0_9"/>
<protein>
    <recommendedName>
        <fullName evidence="4">AAA+ ATPase domain-containing protein</fullName>
    </recommendedName>
</protein>
<dbReference type="InterPro" id="IPR043504">
    <property type="entry name" value="Peptidase_S1_PA_chymotrypsin"/>
</dbReference>
<evidence type="ECO:0000313" key="6">
    <source>
        <dbReference type="Proteomes" id="UP000012589"/>
    </source>
</evidence>
<dbReference type="STRING" id="1235802.C823_04036"/>
<dbReference type="eggNOG" id="COG0464">
    <property type="taxonomic scope" value="Bacteria"/>
</dbReference>
<dbReference type="eggNOG" id="COG0265">
    <property type="taxonomic scope" value="Bacteria"/>
</dbReference>
<evidence type="ECO:0000259" key="4">
    <source>
        <dbReference type="SMART" id="SM00382"/>
    </source>
</evidence>
<dbReference type="Pfam" id="PF13365">
    <property type="entry name" value="Trypsin_2"/>
    <property type="match status" value="1"/>
</dbReference>
<dbReference type="Gene3D" id="3.40.50.300">
    <property type="entry name" value="P-loop containing nucleotide triphosphate hydrolases"/>
    <property type="match status" value="3"/>
</dbReference>
<comment type="caution">
    <text evidence="5">The sequence shown here is derived from an EMBL/GenBank/DDBJ whole genome shotgun (WGS) entry which is preliminary data.</text>
</comment>
<feature type="domain" description="AAA+ ATPase" evidence="4">
    <location>
        <begin position="1"/>
        <end position="135"/>
    </location>
</feature>
<feature type="domain" description="AAA+ ATPase" evidence="4">
    <location>
        <begin position="537"/>
        <end position="675"/>
    </location>
</feature>
<dbReference type="EMBL" id="AQFT01000124">
    <property type="protein sequence ID" value="EMZ21949.1"/>
    <property type="molecule type" value="Genomic_DNA"/>
</dbReference>
<dbReference type="PANTHER" id="PTHR43392">
    <property type="entry name" value="AAA-TYPE ATPASE FAMILY PROTEIN / ANKYRIN REPEAT FAMILY PROTEIN"/>
    <property type="match status" value="1"/>
</dbReference>
<organism evidence="5 6">
    <name type="scientific">Eubacterium plexicaudatum ASF492</name>
    <dbReference type="NCBI Taxonomy" id="1235802"/>
    <lineage>
        <taxon>Bacteria</taxon>
        <taxon>Bacillati</taxon>
        <taxon>Bacillota</taxon>
        <taxon>Clostridia</taxon>
        <taxon>Eubacteriales</taxon>
        <taxon>Eubacteriaceae</taxon>
        <taxon>Eubacterium</taxon>
    </lineage>
</organism>
<dbReference type="InterPro" id="IPR000641">
    <property type="entry name" value="CbxX/CfxQ"/>
</dbReference>
<dbReference type="GO" id="GO:0005524">
    <property type="term" value="F:ATP binding"/>
    <property type="evidence" value="ECO:0007669"/>
    <property type="project" value="UniProtKB-KW"/>
</dbReference>
<dbReference type="CDD" id="cd00009">
    <property type="entry name" value="AAA"/>
    <property type="match status" value="3"/>
</dbReference>
<dbReference type="Gene3D" id="1.10.8.60">
    <property type="match status" value="3"/>
</dbReference>
<dbReference type="InterPro" id="IPR027417">
    <property type="entry name" value="P-loop_NTPase"/>
</dbReference>
<dbReference type="PATRIC" id="fig|1235802.3.peg.4273"/>
<sequence>MLKGNPGTGKSTAARLLGRIYREIGWLPTGKVNEVQSSDLLSQNVNGTADKTRKEVQKAIGGVLFVDEAYKLYREDGQNHTGREAIEEIMKCMDQYQGQFAVVLAGYPEEMDTLLSANQGLQRCFSKQYVLEDYTAHELEQIFNLMLKKRHIRLSEKFQEKLPVFFENFYNTWGNDEQKEIWGNVGEVENLIEELLKNHADRQGEIITEGDEHYRLISTEHLPAHLLQLVNPVSRDAVWEQLNELVGLHGVKDKLKRIEATVRLQKRKGCVGHFIFKGNPGTGKTTVARLMGHLLRDVGVLKRGHVVVHTAKELMEHGGMLKKSVKKAKDGILFIDEAHQLMEDGRGISVLTEMVPILESQRESLTVICAGYPLQMDDFLKYDPGMRSRFPTQLLFEDYDEKELMHILEYMAGQKGFHMKPEYREYSQMVMCGLTGHKAEGFGNARTVRIYLDASIEELSVRLCEKYGSGEPAEEELHCLTGEDIAQDYRKYISGGVYNRKTAMEKLDELVGFAGIKEEMKKLLSVVKSPLYDGVSINLHCLITGNPGTGKTTVARILGQAYKEIGILKSGHVVETTKSDLVVGYVGQTAANTRKKVMEAMNGILFIDEAYTLYEGREGDFGKEALEELLKCMSDYRGRFAVVAAGYPKEMQVFLQANPGLERRFSNSFHIKDYTAGELHQIFDQMMAKKRLRPDEELNQILPVFFQDFLRTRENRSDRNAWGNAGEVENLVDEIQKQHAVSGGRIIQEEGKYIGIVSKEHFPRRLQCFLHQNHTAESGIQSSFPQKEARTKQIQRSLLTEPNSIFRVGHKKQDWIEQYLEAVVLIQSEGRNGEVNGYGTGFLASADGYIVTCHHVVADADAVKIQLRMKKGEHRVWCNAKIACIQKDCDLALLKIDGYYPMALPLDNSDVEIGQELALLGYPFASRLSDDINALNPSYFSGNVSSKNLKDGHERIYVNMEAKSGCSGAPVISVENGNVSGILRGSVLDSSGELTEELNYIVPVRYVWQYFVGKR</sequence>
<keyword evidence="2" id="KW-0547">Nucleotide-binding</keyword>
<name>N2AC01_9FIRM</name>
<comment type="similarity">
    <text evidence="1">Belongs to the CbxX/CfxQ family.</text>
</comment>
<dbReference type="InterPro" id="IPR003593">
    <property type="entry name" value="AAA+_ATPase"/>
</dbReference>
<keyword evidence="6" id="KW-1185">Reference proteome</keyword>
<dbReference type="SUPFAM" id="SSF52540">
    <property type="entry name" value="P-loop containing nucleoside triphosphate hydrolases"/>
    <property type="match status" value="3"/>
</dbReference>
<evidence type="ECO:0000313" key="5">
    <source>
        <dbReference type="EMBL" id="EMZ21949.1"/>
    </source>
</evidence>
<accession>N2AC01</accession>
<dbReference type="InterPro" id="IPR041627">
    <property type="entry name" value="AAA_lid_6"/>
</dbReference>